<dbReference type="EMBL" id="CP058905">
    <property type="protein sequence ID" value="QLK01317.1"/>
    <property type="molecule type" value="Genomic_DNA"/>
</dbReference>
<accession>A0A7D6CH59</accession>
<feature type="compositionally biased region" description="Pro residues" evidence="1">
    <location>
        <begin position="39"/>
        <end position="56"/>
    </location>
</feature>
<evidence type="ECO:0000313" key="2">
    <source>
        <dbReference type="EMBL" id="QLK01317.1"/>
    </source>
</evidence>
<gene>
    <name evidence="2" type="ORF">HZU44_09890</name>
</gene>
<sequence>MAVTGCGGDTPVAPLPVAPPTAVPSTPPAPSGPATSTAPAPPRAAPTSRRPPPPPASTDASTRTPAAPPSRTGLPSACLGAVRYELVLAETELALLPAMCFATGAVLAIRGIGPGEVTVDREDLVSRSYEAGVVEIRFVRAGTVVVLIPQEGTTYPLTVVVR</sequence>
<name>A0A7D6CH59_9ACTN</name>
<evidence type="ECO:0000256" key="1">
    <source>
        <dbReference type="SAM" id="MobiDB-lite"/>
    </source>
</evidence>
<feature type="compositionally biased region" description="Low complexity" evidence="1">
    <location>
        <begin position="57"/>
        <end position="72"/>
    </location>
</feature>
<feature type="compositionally biased region" description="Pro residues" evidence="1">
    <location>
        <begin position="13"/>
        <end position="31"/>
    </location>
</feature>
<feature type="region of interest" description="Disordered" evidence="1">
    <location>
        <begin position="1"/>
        <end position="74"/>
    </location>
</feature>
<protein>
    <submittedName>
        <fullName evidence="2">Uncharacterized protein</fullName>
    </submittedName>
</protein>
<reference evidence="2" key="1">
    <citation type="submission" date="2020-08" db="EMBL/GenBank/DDBJ databases">
        <title>A bifunctional nitrone conjugated secondary metabolite targeting the ribosome.</title>
        <authorList>
            <person name="Limbrick E.M."/>
            <person name="Graf M."/>
            <person name="Derewacz D.K."/>
            <person name="Nguyen F."/>
            <person name="Spraggins J.M."/>
            <person name="Wieland M."/>
            <person name="Ynigez-Gutierrez A.E."/>
            <person name="Reisman B.J."/>
            <person name="Zinshteyn B."/>
            <person name="McCulloch K."/>
            <person name="Iverson T.M."/>
            <person name="Green R."/>
            <person name="Wilson D.N."/>
            <person name="Bachmann B.O."/>
        </authorList>
    </citation>
    <scope>NUCLEOTIDE SEQUENCE</scope>
    <source>
        <strain evidence="2">Africana</strain>
    </source>
</reference>
<proteinExistence type="predicted"/>
<dbReference type="AlphaFoldDB" id="A0A7D6CH59"/>
<organism evidence="2">
    <name type="scientific">Micromonospora carbonacea</name>
    <dbReference type="NCBI Taxonomy" id="47853"/>
    <lineage>
        <taxon>Bacteria</taxon>
        <taxon>Bacillati</taxon>
        <taxon>Actinomycetota</taxon>
        <taxon>Actinomycetes</taxon>
        <taxon>Micromonosporales</taxon>
        <taxon>Micromonosporaceae</taxon>
        <taxon>Micromonospora</taxon>
    </lineage>
</organism>